<dbReference type="InterPro" id="IPR001719">
    <property type="entry name" value="AP_endonuc_2"/>
</dbReference>
<dbReference type="PROSITE" id="PS51432">
    <property type="entry name" value="AP_NUCLEASE_F2_4"/>
    <property type="match status" value="1"/>
</dbReference>
<keyword evidence="5" id="KW-0227">DNA damage</keyword>
<dbReference type="EC" id="3.1.21.2" evidence="10"/>
<dbReference type="Gene3D" id="3.20.20.150">
    <property type="entry name" value="Divalent-metal-dependent TIM barrel enzymes"/>
    <property type="match status" value="1"/>
</dbReference>
<evidence type="ECO:0000256" key="3">
    <source>
        <dbReference type="ARBA" id="ARBA00022722"/>
    </source>
</evidence>
<keyword evidence="7" id="KW-0862">Zinc</keyword>
<comment type="caution">
    <text evidence="10">The sequence shown here is derived from an EMBL/GenBank/DDBJ whole genome shotgun (WGS) entry which is preliminary data.</text>
</comment>
<evidence type="ECO:0000256" key="2">
    <source>
        <dbReference type="ARBA" id="ARBA00005340"/>
    </source>
</evidence>
<keyword evidence="11" id="KW-1185">Reference proteome</keyword>
<dbReference type="Proteomes" id="UP001235840">
    <property type="component" value="Unassembled WGS sequence"/>
</dbReference>
<dbReference type="GO" id="GO:0008833">
    <property type="term" value="F:deoxyribonuclease IV (phage-T4-induced) activity"/>
    <property type="evidence" value="ECO:0007669"/>
    <property type="project" value="UniProtKB-EC"/>
</dbReference>
<dbReference type="SMART" id="SM00518">
    <property type="entry name" value="AP2Ec"/>
    <property type="match status" value="1"/>
</dbReference>
<comment type="similarity">
    <text evidence="2">Belongs to the AP endonuclease 2 family.</text>
</comment>
<feature type="domain" description="Xylose isomerase-like TIM barrel" evidence="9">
    <location>
        <begin position="19"/>
        <end position="271"/>
    </location>
</feature>
<accession>A0ABT9W2S5</accession>
<evidence type="ECO:0000256" key="4">
    <source>
        <dbReference type="ARBA" id="ARBA00022723"/>
    </source>
</evidence>
<dbReference type="InterPro" id="IPR013022">
    <property type="entry name" value="Xyl_isomerase-like_TIM-brl"/>
</dbReference>
<dbReference type="EMBL" id="JAUSTY010000015">
    <property type="protein sequence ID" value="MDQ0167372.1"/>
    <property type="molecule type" value="Genomic_DNA"/>
</dbReference>
<reference evidence="10 11" key="1">
    <citation type="submission" date="2023-07" db="EMBL/GenBank/DDBJ databases">
        <title>Genomic Encyclopedia of Type Strains, Phase IV (KMG-IV): sequencing the most valuable type-strain genomes for metagenomic binning, comparative biology and taxonomic classification.</title>
        <authorList>
            <person name="Goeker M."/>
        </authorList>
    </citation>
    <scope>NUCLEOTIDE SEQUENCE [LARGE SCALE GENOMIC DNA]</scope>
    <source>
        <strain evidence="10 11">DSM 12751</strain>
    </source>
</reference>
<keyword evidence="4" id="KW-0479">Metal-binding</keyword>
<comment type="cofactor">
    <cofactor evidence="1">
        <name>Zn(2+)</name>
        <dbReference type="ChEBI" id="CHEBI:29105"/>
    </cofactor>
</comment>
<gene>
    <name evidence="10" type="ORF">J2S11_003297</name>
</gene>
<organism evidence="10 11">
    <name type="scientific">Caldalkalibacillus horti</name>
    <dbReference type="NCBI Taxonomy" id="77523"/>
    <lineage>
        <taxon>Bacteria</taxon>
        <taxon>Bacillati</taxon>
        <taxon>Bacillota</taxon>
        <taxon>Bacilli</taxon>
        <taxon>Bacillales</taxon>
        <taxon>Bacillaceae</taxon>
        <taxon>Caldalkalibacillus</taxon>
    </lineage>
</organism>
<protein>
    <submittedName>
        <fullName evidence="10">Deoxyribonuclease-4</fullName>
        <ecNumber evidence="10">3.1.21.2</ecNumber>
    </submittedName>
</protein>
<keyword evidence="3" id="KW-0540">Nuclease</keyword>
<evidence type="ECO:0000256" key="8">
    <source>
        <dbReference type="ARBA" id="ARBA00023204"/>
    </source>
</evidence>
<dbReference type="NCBIfam" id="TIGR00587">
    <property type="entry name" value="nfo"/>
    <property type="match status" value="1"/>
</dbReference>
<dbReference type="InterPro" id="IPR036237">
    <property type="entry name" value="Xyl_isomerase-like_sf"/>
</dbReference>
<evidence type="ECO:0000259" key="9">
    <source>
        <dbReference type="Pfam" id="PF01261"/>
    </source>
</evidence>
<evidence type="ECO:0000256" key="7">
    <source>
        <dbReference type="ARBA" id="ARBA00022833"/>
    </source>
</evidence>
<dbReference type="InterPro" id="IPR018246">
    <property type="entry name" value="AP_endonuc_F2_Zn_BS"/>
</dbReference>
<dbReference type="PROSITE" id="PS00730">
    <property type="entry name" value="AP_NUCLEASE_F2_2"/>
    <property type="match status" value="1"/>
</dbReference>
<dbReference type="RefSeq" id="WP_307396248.1">
    <property type="nucleotide sequence ID" value="NZ_BAAADK010000002.1"/>
</dbReference>
<evidence type="ECO:0000256" key="5">
    <source>
        <dbReference type="ARBA" id="ARBA00022763"/>
    </source>
</evidence>
<dbReference type="Pfam" id="PF01261">
    <property type="entry name" value="AP_endonuc_2"/>
    <property type="match status" value="1"/>
</dbReference>
<dbReference type="PANTHER" id="PTHR21445">
    <property type="entry name" value="ENDONUCLEASE IV ENDODEOXYRIBONUCLEASE IV"/>
    <property type="match status" value="1"/>
</dbReference>
<name>A0ABT9W2S5_9BACI</name>
<evidence type="ECO:0000256" key="6">
    <source>
        <dbReference type="ARBA" id="ARBA00022801"/>
    </source>
</evidence>
<dbReference type="PANTHER" id="PTHR21445:SF0">
    <property type="entry name" value="APURINIC-APYRIMIDINIC ENDONUCLEASE"/>
    <property type="match status" value="1"/>
</dbReference>
<evidence type="ECO:0000256" key="1">
    <source>
        <dbReference type="ARBA" id="ARBA00001947"/>
    </source>
</evidence>
<evidence type="ECO:0000313" key="10">
    <source>
        <dbReference type="EMBL" id="MDQ0167372.1"/>
    </source>
</evidence>
<dbReference type="SUPFAM" id="SSF51658">
    <property type="entry name" value="Xylose isomerase-like"/>
    <property type="match status" value="1"/>
</dbReference>
<proteinExistence type="inferred from homology"/>
<keyword evidence="6 10" id="KW-0378">Hydrolase</keyword>
<sequence length="277" mass="31091">MKLGCHVSIKEGFLAAAKRALSFGAKSFQYFPKNPRSLSVKNINDSDALACAHFCKQHNLVSFAHTPYPTKLCPTTNTSRELIQSSLLNDLEIAEHCGSVGVIVHFGQSKERDRLAGYKQMINLLNEVLEQWKGEALLLIENNAGQGSRMGITLEEMVQIRTLTSYPEKIGFCLDTCHAFASGLWNGQTKEPLITDAKKLNYLENLKVIHLNDSVYPFRSYRDRHACLGDGKIELNGFIDLLSCSELQNTPFVLETPYTSTYTYKDQIEYITGLVEN</sequence>
<evidence type="ECO:0000313" key="11">
    <source>
        <dbReference type="Proteomes" id="UP001235840"/>
    </source>
</evidence>
<keyword evidence="8" id="KW-0234">DNA repair</keyword>